<name>A0A9Q8MUD3_9LACO</name>
<feature type="transmembrane region" description="Helical" evidence="9">
    <location>
        <begin position="282"/>
        <end position="299"/>
    </location>
</feature>
<dbReference type="PROSITE" id="PS01219">
    <property type="entry name" value="AMMONIUM_TRANSP"/>
    <property type="match status" value="1"/>
</dbReference>
<feature type="transmembrane region" description="Helical" evidence="9">
    <location>
        <begin position="124"/>
        <end position="140"/>
    </location>
</feature>
<evidence type="ECO:0000313" key="12">
    <source>
        <dbReference type="Proteomes" id="UP000784700"/>
    </source>
</evidence>
<dbReference type="Pfam" id="PF00909">
    <property type="entry name" value="Ammonium_transp"/>
    <property type="match status" value="1"/>
</dbReference>
<accession>A0A9Q8MUD3</accession>
<sequence>MDLASTSFVFLSSILVLFMTPGLAFFYGGLVSKKNVVNTMLSVFIITGLAILLWIILGYSLSFSGNIGGFIGNLSNPFMHGIDLKTLMPTKIPTSVYAIFEMMFAVITPALFVGSVVGRIHFKFLLVFIILWSIVLYYPMVHMVWSPNGILAKLGTLDFAGGTVVHINAGITALILSIFLGKRMKGNRHAHHYNLPWVLLGTTILWIGWYGFNAGSALAVNNVAMQATMTTTVATATSMLVWMLLDMHFVGKPQLDGVCTGTLCGLVGITPAAGFVTITGSFVIGIVATFASYLFVNYLKPKIGVDDVLDAFGCHGVSGIVGSILTGFLATKSVNSAVTTNGLFYDGGFHMVFIQLIATFGTIIFVVIACSIIISLLRLVMPMRVTKQEEMRGLDQSEHGENADYTVSINDRAFNKNKDIEVNANEFKGQVGHLNNPNLPKD</sequence>
<dbReference type="InterPro" id="IPR029020">
    <property type="entry name" value="Ammonium/urea_transptr"/>
</dbReference>
<dbReference type="AlphaFoldDB" id="A0A9Q8MUD3"/>
<feature type="transmembrane region" description="Helical" evidence="9">
    <location>
        <begin position="40"/>
        <end position="61"/>
    </location>
</feature>
<feature type="transmembrane region" description="Helical" evidence="9">
    <location>
        <begin position="257"/>
        <end position="276"/>
    </location>
</feature>
<keyword evidence="7 9" id="KW-0924">Ammonia transport</keyword>
<proteinExistence type="inferred from homology"/>
<dbReference type="NCBIfam" id="TIGR00836">
    <property type="entry name" value="amt"/>
    <property type="match status" value="1"/>
</dbReference>
<dbReference type="Proteomes" id="UP000784700">
    <property type="component" value="Unassembled WGS sequence"/>
</dbReference>
<dbReference type="GeneID" id="58107810"/>
<evidence type="ECO:0000256" key="8">
    <source>
        <dbReference type="ARBA" id="ARBA00050025"/>
    </source>
</evidence>
<evidence type="ECO:0000313" key="11">
    <source>
        <dbReference type="EMBL" id="TPR46227.1"/>
    </source>
</evidence>
<dbReference type="GO" id="GO:0005886">
    <property type="term" value="C:plasma membrane"/>
    <property type="evidence" value="ECO:0007669"/>
    <property type="project" value="UniProtKB-SubCell"/>
</dbReference>
<evidence type="ECO:0000259" key="10">
    <source>
        <dbReference type="Pfam" id="PF00909"/>
    </source>
</evidence>
<dbReference type="RefSeq" id="WP_140923817.1">
    <property type="nucleotide sequence ID" value="NZ_QUBF01000001.1"/>
</dbReference>
<evidence type="ECO:0000256" key="6">
    <source>
        <dbReference type="ARBA" id="ARBA00023136"/>
    </source>
</evidence>
<dbReference type="EMBL" id="QUBG01000001">
    <property type="protein sequence ID" value="TPR46227.1"/>
    <property type="molecule type" value="Genomic_DNA"/>
</dbReference>
<evidence type="ECO:0000256" key="1">
    <source>
        <dbReference type="ARBA" id="ARBA00004141"/>
    </source>
</evidence>
<evidence type="ECO:0000256" key="5">
    <source>
        <dbReference type="ARBA" id="ARBA00022989"/>
    </source>
</evidence>
<evidence type="ECO:0000256" key="2">
    <source>
        <dbReference type="ARBA" id="ARBA00005887"/>
    </source>
</evidence>
<comment type="similarity">
    <text evidence="2 9">Belongs to the ammonia transporter channel (TC 1.A.11.2) family.</text>
</comment>
<feature type="transmembrane region" description="Helical" evidence="9">
    <location>
        <begin position="351"/>
        <end position="377"/>
    </location>
</feature>
<evidence type="ECO:0000256" key="9">
    <source>
        <dbReference type="RuleBase" id="RU362002"/>
    </source>
</evidence>
<feature type="transmembrane region" description="Helical" evidence="9">
    <location>
        <begin position="160"/>
        <end position="181"/>
    </location>
</feature>
<keyword evidence="5 9" id="KW-1133">Transmembrane helix</keyword>
<reference evidence="11" key="1">
    <citation type="submission" date="2018-08" db="EMBL/GenBank/DDBJ databases">
        <title>Comparative genomics of wild bee and flower associated Lactobacillus reveals potential adaptation to the bee host.</title>
        <authorList>
            <person name="Vuong H.Q."/>
            <person name="Mcfrederick Q.S."/>
        </authorList>
    </citation>
    <scope>NUCLEOTIDE SEQUENCE</scope>
    <source>
        <strain evidence="11">HV_63</strain>
    </source>
</reference>
<evidence type="ECO:0000256" key="7">
    <source>
        <dbReference type="ARBA" id="ARBA00023177"/>
    </source>
</evidence>
<dbReference type="Gene3D" id="1.10.3430.10">
    <property type="entry name" value="Ammonium transporter AmtB like domains"/>
    <property type="match status" value="1"/>
</dbReference>
<feature type="transmembrane region" description="Helical" evidence="9">
    <location>
        <begin position="193"/>
        <end position="212"/>
    </location>
</feature>
<keyword evidence="4 9" id="KW-0812">Transmembrane</keyword>
<dbReference type="InterPro" id="IPR018047">
    <property type="entry name" value="Ammonium_transpt_CS"/>
</dbReference>
<dbReference type="SUPFAM" id="SSF111352">
    <property type="entry name" value="Ammonium transporter"/>
    <property type="match status" value="1"/>
</dbReference>
<feature type="transmembrane region" description="Helical" evidence="9">
    <location>
        <begin position="6"/>
        <end position="28"/>
    </location>
</feature>
<protein>
    <recommendedName>
        <fullName evidence="8 9">Ammonium transporter</fullName>
    </recommendedName>
</protein>
<comment type="subcellular location">
    <subcellularLocation>
        <location evidence="9">Cell membrane</location>
        <topology evidence="9">Multi-pass membrane protein</topology>
    </subcellularLocation>
    <subcellularLocation>
        <location evidence="1">Membrane</location>
        <topology evidence="1">Multi-pass membrane protein</topology>
    </subcellularLocation>
</comment>
<feature type="domain" description="Ammonium transporter AmtB-like" evidence="10">
    <location>
        <begin position="8"/>
        <end position="403"/>
    </location>
</feature>
<feature type="transmembrane region" description="Helical" evidence="9">
    <location>
        <begin position="224"/>
        <end position="245"/>
    </location>
</feature>
<feature type="transmembrane region" description="Helical" evidence="9">
    <location>
        <begin position="96"/>
        <end position="117"/>
    </location>
</feature>
<keyword evidence="6 9" id="KW-0472">Membrane</keyword>
<comment type="caution">
    <text evidence="11">The sequence shown here is derived from an EMBL/GenBank/DDBJ whole genome shotgun (WGS) entry which is preliminary data.</text>
</comment>
<evidence type="ECO:0000256" key="3">
    <source>
        <dbReference type="ARBA" id="ARBA00022448"/>
    </source>
</evidence>
<dbReference type="InterPro" id="IPR001905">
    <property type="entry name" value="Ammonium_transpt"/>
</dbReference>
<evidence type="ECO:0000256" key="4">
    <source>
        <dbReference type="ARBA" id="ARBA00022692"/>
    </source>
</evidence>
<dbReference type="InterPro" id="IPR024041">
    <property type="entry name" value="NH4_transpt_AmtB-like_dom"/>
</dbReference>
<keyword evidence="3 9" id="KW-0813">Transport</keyword>
<gene>
    <name evidence="11" type="ORF">DY130_01550</name>
</gene>
<dbReference type="PANTHER" id="PTHR43029">
    <property type="entry name" value="AMMONIUM TRANSPORTER MEP2"/>
    <property type="match status" value="1"/>
</dbReference>
<feature type="transmembrane region" description="Helical" evidence="9">
    <location>
        <begin position="311"/>
        <end position="331"/>
    </location>
</feature>
<dbReference type="GO" id="GO:0008519">
    <property type="term" value="F:ammonium channel activity"/>
    <property type="evidence" value="ECO:0007669"/>
    <property type="project" value="InterPro"/>
</dbReference>
<dbReference type="PANTHER" id="PTHR43029:SF10">
    <property type="entry name" value="AMMONIUM TRANSPORTER MEP2"/>
    <property type="match status" value="1"/>
</dbReference>
<organism evidence="11 12">
    <name type="scientific">Apilactobacillus micheneri</name>
    <dbReference type="NCBI Taxonomy" id="1899430"/>
    <lineage>
        <taxon>Bacteria</taxon>
        <taxon>Bacillati</taxon>
        <taxon>Bacillota</taxon>
        <taxon>Bacilli</taxon>
        <taxon>Lactobacillales</taxon>
        <taxon>Lactobacillaceae</taxon>
        <taxon>Apilactobacillus</taxon>
    </lineage>
</organism>